<keyword evidence="1" id="KW-1015">Disulfide bond</keyword>
<comment type="caution">
    <text evidence="4">The sequence shown here is derived from an EMBL/GenBank/DDBJ whole genome shotgun (WGS) entry which is preliminary data.</text>
</comment>
<protein>
    <recommendedName>
        <fullName evidence="3">CUB domain-containing protein</fullName>
    </recommendedName>
</protein>
<keyword evidence="5" id="KW-1185">Reference proteome</keyword>
<evidence type="ECO:0000259" key="3">
    <source>
        <dbReference type="Pfam" id="PF00431"/>
    </source>
</evidence>
<evidence type="ECO:0000256" key="1">
    <source>
        <dbReference type="ARBA" id="ARBA00023157"/>
    </source>
</evidence>
<dbReference type="InterPro" id="IPR035914">
    <property type="entry name" value="Sperma_CUB_dom_sf"/>
</dbReference>
<feature type="region of interest" description="Disordered" evidence="2">
    <location>
        <begin position="25"/>
        <end position="50"/>
    </location>
</feature>
<dbReference type="EMBL" id="JAWJWF010000053">
    <property type="protein sequence ID" value="KAK6617026.1"/>
    <property type="molecule type" value="Genomic_DNA"/>
</dbReference>
<dbReference type="Gene3D" id="2.60.120.290">
    <property type="entry name" value="Spermadhesin, CUB domain"/>
    <property type="match status" value="1"/>
</dbReference>
<proteinExistence type="predicted"/>
<accession>A0ABR1ADE4</accession>
<dbReference type="SUPFAM" id="SSF49854">
    <property type="entry name" value="Spermadhesin, CUB domain"/>
    <property type="match status" value="1"/>
</dbReference>
<name>A0ABR1ADE4_POLSC</name>
<dbReference type="Proteomes" id="UP001359485">
    <property type="component" value="Unassembled WGS sequence"/>
</dbReference>
<evidence type="ECO:0000313" key="5">
    <source>
        <dbReference type="Proteomes" id="UP001359485"/>
    </source>
</evidence>
<reference evidence="4 5" key="1">
    <citation type="submission" date="2023-09" db="EMBL/GenBank/DDBJ databases">
        <title>Genomes of two closely related lineages of the louse Polyplax serrata with different host specificities.</title>
        <authorList>
            <person name="Martinu J."/>
            <person name="Tarabai H."/>
            <person name="Stefka J."/>
            <person name="Hypsa V."/>
        </authorList>
    </citation>
    <scope>NUCLEOTIDE SEQUENCE [LARGE SCALE GENOMIC DNA]</scope>
    <source>
        <strain evidence="4">98ZLc_SE</strain>
    </source>
</reference>
<organism evidence="4 5">
    <name type="scientific">Polyplax serrata</name>
    <name type="common">Common mouse louse</name>
    <dbReference type="NCBI Taxonomy" id="468196"/>
    <lineage>
        <taxon>Eukaryota</taxon>
        <taxon>Metazoa</taxon>
        <taxon>Ecdysozoa</taxon>
        <taxon>Arthropoda</taxon>
        <taxon>Hexapoda</taxon>
        <taxon>Insecta</taxon>
        <taxon>Pterygota</taxon>
        <taxon>Neoptera</taxon>
        <taxon>Paraneoptera</taxon>
        <taxon>Psocodea</taxon>
        <taxon>Troctomorpha</taxon>
        <taxon>Phthiraptera</taxon>
        <taxon>Anoplura</taxon>
        <taxon>Polyplacidae</taxon>
        <taxon>Polyplax</taxon>
    </lineage>
</organism>
<sequence>MIFESKKKQKDEFESERLSRCDKCDQTFVSRPNDPQNGTFTAPNLPNPDGHSRQCIYTFIAGPKQRVEIVFSHFSLRGTPPE</sequence>
<feature type="domain" description="CUB" evidence="3">
    <location>
        <begin position="36"/>
        <end position="77"/>
    </location>
</feature>
<dbReference type="Pfam" id="PF00431">
    <property type="entry name" value="CUB"/>
    <property type="match status" value="1"/>
</dbReference>
<evidence type="ECO:0000256" key="2">
    <source>
        <dbReference type="SAM" id="MobiDB-lite"/>
    </source>
</evidence>
<gene>
    <name evidence="4" type="ORF">RUM44_005383</name>
</gene>
<feature type="compositionally biased region" description="Polar residues" evidence="2">
    <location>
        <begin position="27"/>
        <end position="44"/>
    </location>
</feature>
<evidence type="ECO:0000313" key="4">
    <source>
        <dbReference type="EMBL" id="KAK6617026.1"/>
    </source>
</evidence>
<dbReference type="InterPro" id="IPR000859">
    <property type="entry name" value="CUB_dom"/>
</dbReference>